<evidence type="ECO:0000259" key="1">
    <source>
        <dbReference type="Pfam" id="PF08241"/>
    </source>
</evidence>
<dbReference type="InterPro" id="IPR029063">
    <property type="entry name" value="SAM-dependent_MTases_sf"/>
</dbReference>
<keyword evidence="2" id="KW-0489">Methyltransferase</keyword>
<dbReference type="CDD" id="cd02440">
    <property type="entry name" value="AdoMet_MTases"/>
    <property type="match status" value="1"/>
</dbReference>
<reference evidence="2 3" key="1">
    <citation type="submission" date="2024-03" db="EMBL/GenBank/DDBJ databases">
        <title>Bacilli Hybrid Assemblies.</title>
        <authorList>
            <person name="Kovac J."/>
        </authorList>
    </citation>
    <scope>NUCLEOTIDE SEQUENCE [LARGE SCALE GENOMIC DNA]</scope>
    <source>
        <strain evidence="2 3">FSL R7-0666</strain>
    </source>
</reference>
<dbReference type="Pfam" id="PF08241">
    <property type="entry name" value="Methyltransf_11"/>
    <property type="match status" value="1"/>
</dbReference>
<dbReference type="InterPro" id="IPR013216">
    <property type="entry name" value="Methyltransf_11"/>
</dbReference>
<organism evidence="2 3">
    <name type="scientific">Alkalicoccobacillus gibsonii</name>
    <dbReference type="NCBI Taxonomy" id="79881"/>
    <lineage>
        <taxon>Bacteria</taxon>
        <taxon>Bacillati</taxon>
        <taxon>Bacillota</taxon>
        <taxon>Bacilli</taxon>
        <taxon>Bacillales</taxon>
        <taxon>Bacillaceae</taxon>
        <taxon>Alkalicoccobacillus</taxon>
    </lineage>
</organism>
<feature type="domain" description="Methyltransferase type 11" evidence="1">
    <location>
        <begin position="40"/>
        <end position="129"/>
    </location>
</feature>
<accession>A0ABU9VDR1</accession>
<dbReference type="GO" id="GO:0008168">
    <property type="term" value="F:methyltransferase activity"/>
    <property type="evidence" value="ECO:0007669"/>
    <property type="project" value="UniProtKB-KW"/>
</dbReference>
<comment type="caution">
    <text evidence="2">The sequence shown here is derived from an EMBL/GenBank/DDBJ whole genome shotgun (WGS) entry which is preliminary data.</text>
</comment>
<dbReference type="Proteomes" id="UP001418796">
    <property type="component" value="Unassembled WGS sequence"/>
</dbReference>
<dbReference type="Gene3D" id="3.40.50.150">
    <property type="entry name" value="Vaccinia Virus protein VP39"/>
    <property type="match status" value="1"/>
</dbReference>
<keyword evidence="2" id="KW-0808">Transferase</keyword>
<evidence type="ECO:0000313" key="3">
    <source>
        <dbReference type="Proteomes" id="UP001418796"/>
    </source>
</evidence>
<evidence type="ECO:0000313" key="2">
    <source>
        <dbReference type="EMBL" id="MEN0641979.1"/>
    </source>
</evidence>
<keyword evidence="3" id="KW-1185">Reference proteome</keyword>
<protein>
    <submittedName>
        <fullName evidence="2">Methyltransferase domain-containing protein</fullName>
    </submittedName>
</protein>
<dbReference type="PANTHER" id="PTHR43861:SF1">
    <property type="entry name" value="TRANS-ACONITATE 2-METHYLTRANSFERASE"/>
    <property type="match status" value="1"/>
</dbReference>
<dbReference type="EMBL" id="JBCITK010000001">
    <property type="protein sequence ID" value="MEN0641979.1"/>
    <property type="molecule type" value="Genomic_DNA"/>
</dbReference>
<proteinExistence type="predicted"/>
<gene>
    <name evidence="2" type="ORF">MKY91_02235</name>
</gene>
<dbReference type="SUPFAM" id="SSF53335">
    <property type="entry name" value="S-adenosyl-L-methionine-dependent methyltransferases"/>
    <property type="match status" value="1"/>
</dbReference>
<dbReference type="PANTHER" id="PTHR43861">
    <property type="entry name" value="TRANS-ACONITATE 2-METHYLTRANSFERASE-RELATED"/>
    <property type="match status" value="1"/>
</dbReference>
<sequence length="255" mass="28935">MTKEQMTWNASLYDHSHSFVSSYGEDLVTLLSPQKDEDILDLGCGTGDLSNQIHQSGADVVGVDKSLNMIEQARAKYPSLPFDVQDVTQLDHNHRYDAVFSNATLHWVQQPELALENLFKSLKPGGRFVAEFGGKSNVRQITDEMMKQLQSVGISNVEERFPWYYPSVAEYTTLMERVGFRVTLAMHFDRPTPLSGEEGLRNWINMFGGSFFVGLSAQEIEDVLSKTEESLRPTLYKDGQWIADYKRIRVVGIKE</sequence>
<dbReference type="GO" id="GO:0032259">
    <property type="term" value="P:methylation"/>
    <property type="evidence" value="ECO:0007669"/>
    <property type="project" value="UniProtKB-KW"/>
</dbReference>
<dbReference type="RefSeq" id="WP_343129144.1">
    <property type="nucleotide sequence ID" value="NZ_JBCITK010000001.1"/>
</dbReference>
<name>A0ABU9VDR1_9BACI</name>